<protein>
    <submittedName>
        <fullName evidence="3">CIC11C00000003046</fullName>
    </submittedName>
</protein>
<feature type="compositionally biased region" description="Basic and acidic residues" evidence="1">
    <location>
        <begin position="139"/>
        <end position="150"/>
    </location>
</feature>
<proteinExistence type="predicted"/>
<feature type="region of interest" description="Disordered" evidence="1">
    <location>
        <begin position="134"/>
        <end position="178"/>
    </location>
</feature>
<evidence type="ECO:0000259" key="2">
    <source>
        <dbReference type="Pfam" id="PF20994"/>
    </source>
</evidence>
<organism evidence="3 4">
    <name type="scientific">Sungouiella intermedia</name>
    <dbReference type="NCBI Taxonomy" id="45354"/>
    <lineage>
        <taxon>Eukaryota</taxon>
        <taxon>Fungi</taxon>
        <taxon>Dikarya</taxon>
        <taxon>Ascomycota</taxon>
        <taxon>Saccharomycotina</taxon>
        <taxon>Pichiomycetes</taxon>
        <taxon>Metschnikowiaceae</taxon>
        <taxon>Sungouiella</taxon>
    </lineage>
</organism>
<reference evidence="3 4" key="1">
    <citation type="submission" date="2016-10" db="EMBL/GenBank/DDBJ databases">
        <authorList>
            <person name="de Groot N.N."/>
        </authorList>
    </citation>
    <scope>NUCLEOTIDE SEQUENCE [LARGE SCALE GENOMIC DNA]</scope>
    <source>
        <strain evidence="3 4">PYCC 4715</strain>
    </source>
</reference>
<dbReference type="InterPro" id="IPR048743">
    <property type="entry name" value="AME1"/>
</dbReference>
<dbReference type="Proteomes" id="UP000182259">
    <property type="component" value="Chromosome I"/>
</dbReference>
<dbReference type="EMBL" id="LT635764">
    <property type="protein sequence ID" value="SGZ48461.1"/>
    <property type="molecule type" value="Genomic_DNA"/>
</dbReference>
<evidence type="ECO:0000256" key="1">
    <source>
        <dbReference type="SAM" id="MobiDB-lite"/>
    </source>
</evidence>
<name>A0A1L0BAN2_9ASCO</name>
<dbReference type="AlphaFoldDB" id="A0A1L0BAN2"/>
<evidence type="ECO:0000313" key="4">
    <source>
        <dbReference type="Proteomes" id="UP000182259"/>
    </source>
</evidence>
<dbReference type="Pfam" id="PF20994">
    <property type="entry name" value="CENPU"/>
    <property type="match status" value="1"/>
</dbReference>
<feature type="domain" description="Inner kinetochore subunit AME1" evidence="2">
    <location>
        <begin position="287"/>
        <end position="418"/>
    </location>
</feature>
<accession>A0A1L0BAN2</accession>
<feature type="compositionally biased region" description="Basic and acidic residues" evidence="1">
    <location>
        <begin position="163"/>
        <end position="174"/>
    </location>
</feature>
<feature type="region of interest" description="Disordered" evidence="1">
    <location>
        <begin position="76"/>
        <end position="99"/>
    </location>
</feature>
<gene>
    <name evidence="3" type="ORF">SAMEA4029009_CIC11G00000003046</name>
</gene>
<sequence length="421" mass="48469">MPDKLERREARVRGSGTRAVKVEDLHIASPESSRHQKVLANLDSAFIKQEDKNLPRLRRVSQSRSSEKIIARHELQKSRLDRRKQTFSSEDEDEDGGVSTISAQVDYHEDSATPSYPDYVDYDNDNNNFEEVVANEPKLTTEVEIKKEETQEPPAKRRRGRPKKNEQEKKEKVITRRSRRIVENPTLRKHHSLEHPSLMLVPKPLRVTGLIPGNGGAYVASSAPNTLLFTQKPNGKQKPLTIDAERLHTSSSRDKRFNLTTLDVLRQFVEEHSPRATKNDLINEQIVLDEFKAHLLYHVRHLMDLHASIRDISYDITDVQRRKNETRKSILELKRKHVDVGTELAKVRKDYMDDKQEYSQFQNMVDAFNQLKGAVSQQQTTSLSDKVQMELDNLGRIYDPRQGLAVQLQAINAELSSMIDD</sequence>
<evidence type="ECO:0000313" key="3">
    <source>
        <dbReference type="EMBL" id="SGZ48461.1"/>
    </source>
</evidence>